<dbReference type="SUPFAM" id="SSF54826">
    <property type="entry name" value="Enolase N-terminal domain-like"/>
    <property type="match status" value="1"/>
</dbReference>
<dbReference type="SFLD" id="SFLDG00179">
    <property type="entry name" value="mandelate_racemase"/>
    <property type="match status" value="1"/>
</dbReference>
<dbReference type="RefSeq" id="WP_229570182.1">
    <property type="nucleotide sequence ID" value="NZ_AP025226.1"/>
</dbReference>
<dbReference type="InterPro" id="IPR036849">
    <property type="entry name" value="Enolase-like_C_sf"/>
</dbReference>
<reference evidence="3 4" key="1">
    <citation type="journal article" date="2022" name="Microbiol. Resour. Announc.">
        <title>Complete Genome Sequence of the Hyperthermophilic and Acidophilic Archaeon Saccharolobus caldissimus Strain HS-3T.</title>
        <authorList>
            <person name="Sakai H.D."/>
            <person name="Kurosawa N."/>
        </authorList>
    </citation>
    <scope>NUCLEOTIDE SEQUENCE [LARGE SCALE GENOMIC DNA]</scope>
    <source>
        <strain evidence="3 4">JCM32116</strain>
    </source>
</reference>
<dbReference type="KEGG" id="scas:SACC_27390"/>
<dbReference type="AlphaFoldDB" id="A0AAQ4CV91"/>
<proteinExistence type="predicted"/>
<dbReference type="SUPFAM" id="SSF51604">
    <property type="entry name" value="Enolase C-terminal domain-like"/>
    <property type="match status" value="1"/>
</dbReference>
<dbReference type="Gene3D" id="3.20.20.120">
    <property type="entry name" value="Enolase-like C-terminal domain"/>
    <property type="match status" value="1"/>
</dbReference>
<dbReference type="Proteomes" id="UP001319921">
    <property type="component" value="Chromosome"/>
</dbReference>
<dbReference type="Pfam" id="PF02746">
    <property type="entry name" value="MR_MLE_N"/>
    <property type="match status" value="1"/>
</dbReference>
<dbReference type="PANTHER" id="PTHR48080:SF2">
    <property type="entry name" value="D-GALACTONATE DEHYDRATASE"/>
    <property type="match status" value="1"/>
</dbReference>
<gene>
    <name evidence="3" type="ORF">SACC_27390</name>
</gene>
<dbReference type="GO" id="GO:0009063">
    <property type="term" value="P:amino acid catabolic process"/>
    <property type="evidence" value="ECO:0007669"/>
    <property type="project" value="InterPro"/>
</dbReference>
<keyword evidence="1" id="KW-0456">Lyase</keyword>
<dbReference type="InterPro" id="IPR013342">
    <property type="entry name" value="Mandelate_racemase_C"/>
</dbReference>
<evidence type="ECO:0000313" key="3">
    <source>
        <dbReference type="EMBL" id="BDB99722.1"/>
    </source>
</evidence>
<dbReference type="EMBL" id="AP025226">
    <property type="protein sequence ID" value="BDB99722.1"/>
    <property type="molecule type" value="Genomic_DNA"/>
</dbReference>
<organism evidence="3 4">
    <name type="scientific">Saccharolobus caldissimus</name>
    <dbReference type="NCBI Taxonomy" id="1702097"/>
    <lineage>
        <taxon>Archaea</taxon>
        <taxon>Thermoproteota</taxon>
        <taxon>Thermoprotei</taxon>
        <taxon>Sulfolobales</taxon>
        <taxon>Sulfolobaceae</taxon>
        <taxon>Saccharolobus</taxon>
    </lineage>
</organism>
<evidence type="ECO:0000259" key="2">
    <source>
        <dbReference type="SMART" id="SM00922"/>
    </source>
</evidence>
<dbReference type="SMART" id="SM00922">
    <property type="entry name" value="MR_MLE"/>
    <property type="match status" value="1"/>
</dbReference>
<evidence type="ECO:0000256" key="1">
    <source>
        <dbReference type="ARBA" id="ARBA00023239"/>
    </source>
</evidence>
<dbReference type="Pfam" id="PF13378">
    <property type="entry name" value="MR_MLE_C"/>
    <property type="match status" value="1"/>
</dbReference>
<evidence type="ECO:0000313" key="4">
    <source>
        <dbReference type="Proteomes" id="UP001319921"/>
    </source>
</evidence>
<dbReference type="SFLD" id="SFLDS00001">
    <property type="entry name" value="Enolase"/>
    <property type="match status" value="1"/>
</dbReference>
<accession>A0AAQ4CV91</accession>
<dbReference type="GeneID" id="68867460"/>
<keyword evidence="4" id="KW-1185">Reference proteome</keyword>
<dbReference type="Gene3D" id="3.30.390.10">
    <property type="entry name" value="Enolase-like, N-terminal domain"/>
    <property type="match status" value="1"/>
</dbReference>
<dbReference type="InterPro" id="IPR013341">
    <property type="entry name" value="Mandelate_racemase_N_dom"/>
</dbReference>
<feature type="domain" description="Mandelate racemase/muconate lactonizing enzyme C-terminal" evidence="2">
    <location>
        <begin position="171"/>
        <end position="289"/>
    </location>
</feature>
<dbReference type="InterPro" id="IPR034593">
    <property type="entry name" value="DgoD-like"/>
</dbReference>
<dbReference type="PANTHER" id="PTHR48080">
    <property type="entry name" value="D-GALACTONATE DEHYDRATASE-RELATED"/>
    <property type="match status" value="1"/>
</dbReference>
<dbReference type="InterPro" id="IPR029017">
    <property type="entry name" value="Enolase-like_N"/>
</dbReference>
<dbReference type="CDD" id="cd03316">
    <property type="entry name" value="MR_like"/>
    <property type="match status" value="1"/>
</dbReference>
<protein>
    <recommendedName>
        <fullName evidence="2">Mandelate racemase/muconate lactonizing enzyme C-terminal domain-containing protein</fullName>
    </recommendedName>
</protein>
<name>A0AAQ4CV91_9CREN</name>
<sequence>MELRISDLRVFTVQANFEWTFVRIYSGDYYGTGEAGPAPGLMGMVNGFRRLLVGEDAFKVNRIIEKLRYATLYSGTTTHHLIAGITIALYDLISKYLNVPLYKLLGGDRERIRVYVDAHGGKGLEAIDSLLLPIRLSWIENAEIEKDRLVTQNNPVSGRLSLEKWNEDYSPESYAKRARSLVNEGFTAIKFDLDIPTPFLSEHRVRSGDLSLKDIDYMAEIIRAVRDTVGDEIDIMVDLHWRYNVNTAIRICKALEPYRLRWIEDPTTSTIALTNFDELKIISSYCSIPIAVGETLYSSVQFKDLLSTNARVWTPDIAKTGIIEGRKISEIASIYDIEFSPHNIGSPIATMATAHLSSLSNTLGAVEFHGHDVPFWNDIIKPKRKIIEHGFITLTDEPGLGIDLDIDVMRKYWKDFEV</sequence>
<dbReference type="PROSITE" id="PS00909">
    <property type="entry name" value="MR_MLE_2"/>
    <property type="match status" value="1"/>
</dbReference>
<dbReference type="InterPro" id="IPR018110">
    <property type="entry name" value="Mandel_Rmase/mucon_lact_enz_CS"/>
</dbReference>
<dbReference type="GO" id="GO:0016829">
    <property type="term" value="F:lyase activity"/>
    <property type="evidence" value="ECO:0007669"/>
    <property type="project" value="UniProtKB-KW"/>
</dbReference>
<dbReference type="InterPro" id="IPR029065">
    <property type="entry name" value="Enolase_C-like"/>
</dbReference>